<organism evidence="3 4">
    <name type="scientific">Runella slithyformis (strain ATCC 29530 / DSM 19594 / LMG 11500 / NCIMB 11436 / LSU 4)</name>
    <dbReference type="NCBI Taxonomy" id="761193"/>
    <lineage>
        <taxon>Bacteria</taxon>
        <taxon>Pseudomonadati</taxon>
        <taxon>Bacteroidota</taxon>
        <taxon>Cytophagia</taxon>
        <taxon>Cytophagales</taxon>
        <taxon>Spirosomataceae</taxon>
        <taxon>Runella</taxon>
    </lineage>
</organism>
<feature type="domain" description="Secretion system C-terminal sorting" evidence="2">
    <location>
        <begin position="264"/>
        <end position="341"/>
    </location>
</feature>
<dbReference type="AlphaFoldDB" id="A0A7U4E5U0"/>
<name>A0A7U4E5U0_RUNSL</name>
<sequence>MKNLLVCWLALCFMPTAHCQTPDNLANAEYFWDTDPGFGKGAALALNGTEVNTTLNVPTGTLTQGVHFLGIRLKTARGTWSPTQTQAVYIHAPNPTGDPNNLTAVEFFIDNDLGFGKNTVQKITAKGPEAAVSVDLTIPPTLAVGTHLLGLRIQTERGQWSATQLSPFVVFSSQSTNAISRIEVFIDTDPGYGAANSLAFTPMGGKEVTVDRPLELNLQRAGKRYLFFRARDTAGRWSALYPVPIDISLVLSVSSPLPTEGIKVYPNPTNGVFVVEFDGMAFQKQGTAIEVVDATGKSILQRPIPSFSGKHSENIDISQQAAGVYFLRVVEAEKVSTQKIVKGN</sequence>
<feature type="chain" id="PRO_5031108699" description="Secretion system C-terminal sorting domain-containing protein" evidence="1">
    <location>
        <begin position="20"/>
        <end position="344"/>
    </location>
</feature>
<dbReference type="RefSeq" id="WP_013927980.1">
    <property type="nucleotide sequence ID" value="NC_015703.1"/>
</dbReference>
<proteinExistence type="predicted"/>
<protein>
    <recommendedName>
        <fullName evidence="2">Secretion system C-terminal sorting domain-containing protein</fullName>
    </recommendedName>
</protein>
<reference evidence="4" key="1">
    <citation type="submission" date="2011-06" db="EMBL/GenBank/DDBJ databases">
        <title>The complete genome of chromosome of Runella slithyformis DSM 19594.</title>
        <authorList>
            <consortium name="US DOE Joint Genome Institute (JGI-PGF)"/>
            <person name="Lucas S."/>
            <person name="Han J."/>
            <person name="Lapidus A."/>
            <person name="Bruce D."/>
            <person name="Goodwin L."/>
            <person name="Pitluck S."/>
            <person name="Peters L."/>
            <person name="Kyrpides N."/>
            <person name="Mavromatis K."/>
            <person name="Ivanova N."/>
            <person name="Ovchinnikova G."/>
            <person name="Zhang X."/>
            <person name="Misra M."/>
            <person name="Detter J.C."/>
            <person name="Tapia R."/>
            <person name="Han C."/>
            <person name="Land M."/>
            <person name="Hauser L."/>
            <person name="Markowitz V."/>
            <person name="Cheng J.-F."/>
            <person name="Hugenholtz P."/>
            <person name="Woyke T."/>
            <person name="Wu D."/>
            <person name="Tindall B."/>
            <person name="Faehrich R."/>
            <person name="Brambilla E."/>
            <person name="Klenk H.-P."/>
            <person name="Eisen J.A."/>
        </authorList>
    </citation>
    <scope>NUCLEOTIDE SEQUENCE [LARGE SCALE GENOMIC DNA]</scope>
    <source>
        <strain evidence="4">ATCC 29530 / DSM 19594 / LMG 11500 / NCIMB 11436 / LSU 4</strain>
    </source>
</reference>
<evidence type="ECO:0000256" key="1">
    <source>
        <dbReference type="SAM" id="SignalP"/>
    </source>
</evidence>
<dbReference type="Pfam" id="PF18962">
    <property type="entry name" value="Por_Secre_tail"/>
    <property type="match status" value="1"/>
</dbReference>
<evidence type="ECO:0000313" key="3">
    <source>
        <dbReference type="EMBL" id="AEI48669.1"/>
    </source>
</evidence>
<feature type="signal peptide" evidence="1">
    <location>
        <begin position="1"/>
        <end position="19"/>
    </location>
</feature>
<dbReference type="Proteomes" id="UP000000493">
    <property type="component" value="Chromosome"/>
</dbReference>
<dbReference type="KEGG" id="rsi:Runsl_2257"/>
<dbReference type="EMBL" id="CP002859">
    <property type="protein sequence ID" value="AEI48669.1"/>
    <property type="molecule type" value="Genomic_DNA"/>
</dbReference>
<keyword evidence="4" id="KW-1185">Reference proteome</keyword>
<keyword evidence="1" id="KW-0732">Signal</keyword>
<evidence type="ECO:0000313" key="4">
    <source>
        <dbReference type="Proteomes" id="UP000000493"/>
    </source>
</evidence>
<gene>
    <name evidence="3" type="ordered locus">Runsl_2257</name>
</gene>
<accession>A0A7U4E5U0</accession>
<dbReference type="InterPro" id="IPR026444">
    <property type="entry name" value="Secre_tail"/>
</dbReference>
<evidence type="ECO:0000259" key="2">
    <source>
        <dbReference type="Pfam" id="PF18962"/>
    </source>
</evidence>
<reference evidence="3 4" key="2">
    <citation type="journal article" date="2012" name="Stand. Genomic Sci.">
        <title>Complete genome sequence of the aquatic bacterium Runella slithyformis type strain (LSU 4(T)).</title>
        <authorList>
            <person name="Copeland A."/>
            <person name="Zhang X."/>
            <person name="Misra M."/>
            <person name="Lapidus A."/>
            <person name="Nolan M."/>
            <person name="Lucas S."/>
            <person name="Deshpande S."/>
            <person name="Cheng J.F."/>
            <person name="Tapia R."/>
            <person name="Goodwin L.A."/>
            <person name="Pitluck S."/>
            <person name="Liolios K."/>
            <person name="Pagani I."/>
            <person name="Ivanova N."/>
            <person name="Mikhailova N."/>
            <person name="Pati A."/>
            <person name="Chen A."/>
            <person name="Palaniappan K."/>
            <person name="Land M."/>
            <person name="Hauser L."/>
            <person name="Pan C."/>
            <person name="Jeffries C.D."/>
            <person name="Detter J.C."/>
            <person name="Brambilla E.M."/>
            <person name="Rohde M."/>
            <person name="Djao O.D."/>
            <person name="Goker M."/>
            <person name="Sikorski J."/>
            <person name="Tindall B.J."/>
            <person name="Woyke T."/>
            <person name="Bristow J."/>
            <person name="Eisen J.A."/>
            <person name="Markowitz V."/>
            <person name="Hugenholtz P."/>
            <person name="Kyrpides N.C."/>
            <person name="Klenk H.P."/>
            <person name="Mavromatis K."/>
        </authorList>
    </citation>
    <scope>NUCLEOTIDE SEQUENCE [LARGE SCALE GENOMIC DNA]</scope>
    <source>
        <strain evidence="4">ATCC 29530 / DSM 19594 / LMG 11500 / NCIMB 11436 / LSU 4</strain>
    </source>
</reference>
<dbReference type="NCBIfam" id="TIGR04183">
    <property type="entry name" value="Por_Secre_tail"/>
    <property type="match status" value="1"/>
</dbReference>